<name>A0A3L6F424_MAIZE</name>
<feature type="compositionally biased region" description="Basic and acidic residues" evidence="1">
    <location>
        <begin position="103"/>
        <end position="112"/>
    </location>
</feature>
<proteinExistence type="predicted"/>
<protein>
    <recommendedName>
        <fullName evidence="4">Secreted protein</fullName>
    </recommendedName>
</protein>
<evidence type="ECO:0000256" key="1">
    <source>
        <dbReference type="SAM" id="MobiDB-lite"/>
    </source>
</evidence>
<dbReference type="Proteomes" id="UP000251960">
    <property type="component" value="Chromosome 4"/>
</dbReference>
<feature type="chain" id="PRO_5018107500" description="Secreted protein" evidence="2">
    <location>
        <begin position="29"/>
        <end position="142"/>
    </location>
</feature>
<feature type="region of interest" description="Disordered" evidence="1">
    <location>
        <begin position="93"/>
        <end position="112"/>
    </location>
</feature>
<feature type="signal peptide" evidence="2">
    <location>
        <begin position="1"/>
        <end position="28"/>
    </location>
</feature>
<gene>
    <name evidence="3" type="ORF">Zm00014a_002176</name>
</gene>
<evidence type="ECO:0008006" key="4">
    <source>
        <dbReference type="Google" id="ProtNLM"/>
    </source>
</evidence>
<organism evidence="3">
    <name type="scientific">Zea mays</name>
    <name type="common">Maize</name>
    <dbReference type="NCBI Taxonomy" id="4577"/>
    <lineage>
        <taxon>Eukaryota</taxon>
        <taxon>Viridiplantae</taxon>
        <taxon>Streptophyta</taxon>
        <taxon>Embryophyta</taxon>
        <taxon>Tracheophyta</taxon>
        <taxon>Spermatophyta</taxon>
        <taxon>Magnoliopsida</taxon>
        <taxon>Liliopsida</taxon>
        <taxon>Poales</taxon>
        <taxon>Poaceae</taxon>
        <taxon>PACMAD clade</taxon>
        <taxon>Panicoideae</taxon>
        <taxon>Andropogonodae</taxon>
        <taxon>Andropogoneae</taxon>
        <taxon>Tripsacinae</taxon>
        <taxon>Zea</taxon>
    </lineage>
</organism>
<evidence type="ECO:0000256" key="2">
    <source>
        <dbReference type="SAM" id="SignalP"/>
    </source>
</evidence>
<accession>A0A3L6F424</accession>
<reference evidence="3" key="1">
    <citation type="journal article" date="2018" name="Nat. Genet.">
        <title>Extensive intraspecific gene order and gene structural variations between Mo17 and other maize genomes.</title>
        <authorList>
            <person name="Sun S."/>
            <person name="Zhou Y."/>
            <person name="Chen J."/>
            <person name="Shi J."/>
            <person name="Zhao H."/>
            <person name="Zhao H."/>
            <person name="Song W."/>
            <person name="Zhang M."/>
            <person name="Cui Y."/>
            <person name="Dong X."/>
            <person name="Liu H."/>
            <person name="Ma X."/>
            <person name="Jiao Y."/>
            <person name="Wang B."/>
            <person name="Wei X."/>
            <person name="Stein J.C."/>
            <person name="Glaubitz J.C."/>
            <person name="Lu F."/>
            <person name="Yu G."/>
            <person name="Liang C."/>
            <person name="Fengler K."/>
            <person name="Li B."/>
            <person name="Rafalski A."/>
            <person name="Schnable P.S."/>
            <person name="Ware D.H."/>
            <person name="Buckler E.S."/>
            <person name="Lai J."/>
        </authorList>
    </citation>
    <scope>NUCLEOTIDE SEQUENCE [LARGE SCALE GENOMIC DNA]</scope>
    <source>
        <tissue evidence="3">Seedling</tissue>
    </source>
</reference>
<comment type="caution">
    <text evidence="3">The sequence shown here is derived from an EMBL/GenBank/DDBJ whole genome shotgun (WGS) entry which is preliminary data.</text>
</comment>
<sequence length="142" mass="15366">MMVLASVAATSFSIQLLFSLLSCLCLRATPFSAEGVGACASSPYSSDTSPETDPRSGYCTSTRMFHSLRTIVFAIVGRLVRLPGLRSVLPPQPVASAHGRSRKPTEAHRRGYEASRSCSWPFSARAAEEDTVGPAMLRLSWR</sequence>
<dbReference type="EMBL" id="NCVQ01000005">
    <property type="protein sequence ID" value="PWZ27799.1"/>
    <property type="molecule type" value="Genomic_DNA"/>
</dbReference>
<dbReference type="AlphaFoldDB" id="A0A3L6F424"/>
<evidence type="ECO:0000313" key="3">
    <source>
        <dbReference type="EMBL" id="PWZ27799.1"/>
    </source>
</evidence>
<keyword evidence="2" id="KW-0732">Signal</keyword>